<evidence type="ECO:0000313" key="2">
    <source>
        <dbReference type="EMBL" id="MBO0903208.1"/>
    </source>
</evidence>
<dbReference type="PANTHER" id="PTHR40114">
    <property type="entry name" value="SLR0698 PROTEIN"/>
    <property type="match status" value="1"/>
</dbReference>
<accession>A0ABS3J0J5</accession>
<proteinExistence type="predicted"/>
<dbReference type="InterPro" id="IPR023577">
    <property type="entry name" value="CYTH_domain"/>
</dbReference>
<feature type="domain" description="CYTH" evidence="1">
    <location>
        <begin position="2"/>
        <end position="161"/>
    </location>
</feature>
<keyword evidence="3" id="KW-1185">Reference proteome</keyword>
<dbReference type="SUPFAM" id="SSF55154">
    <property type="entry name" value="CYTH-like phosphatases"/>
    <property type="match status" value="1"/>
</dbReference>
<sequence>MGREIERKFLVTGDGWRGLATAAARYEQFYLFAGADRSLRVRIADGRSARLTLKTGRGLSRGEFEYDIPLDDAEALRETALGAVVAKTRHFVPSGGHTIEVDVYEGALAGLVTAEIELEDEAERFDRPDFLGREVTDEPAYLNQTLALAGLPVEAGEPEGR</sequence>
<dbReference type="Pfam" id="PF01928">
    <property type="entry name" value="CYTH"/>
    <property type="match status" value="1"/>
</dbReference>
<dbReference type="Gene3D" id="2.40.320.10">
    <property type="entry name" value="Hypothetical Protein Pfu-838710-001"/>
    <property type="match status" value="1"/>
</dbReference>
<dbReference type="RefSeq" id="WP_207349857.1">
    <property type="nucleotide sequence ID" value="NZ_JAFMPY010000005.1"/>
</dbReference>
<organism evidence="2 3">
    <name type="scientific">Jiella sonneratiae</name>
    <dbReference type="NCBI Taxonomy" id="2816856"/>
    <lineage>
        <taxon>Bacteria</taxon>
        <taxon>Pseudomonadati</taxon>
        <taxon>Pseudomonadota</taxon>
        <taxon>Alphaproteobacteria</taxon>
        <taxon>Hyphomicrobiales</taxon>
        <taxon>Aurantimonadaceae</taxon>
        <taxon>Jiella</taxon>
    </lineage>
</organism>
<evidence type="ECO:0000259" key="1">
    <source>
        <dbReference type="PROSITE" id="PS51707"/>
    </source>
</evidence>
<dbReference type="SMART" id="SM01118">
    <property type="entry name" value="CYTH"/>
    <property type="match status" value="1"/>
</dbReference>
<protein>
    <submittedName>
        <fullName evidence="2">CYTH domain-containing protein</fullName>
    </submittedName>
</protein>
<dbReference type="InterPro" id="IPR033469">
    <property type="entry name" value="CYTH-like_dom_sf"/>
</dbReference>
<reference evidence="2 3" key="1">
    <citation type="submission" date="2021-03" db="EMBL/GenBank/DDBJ databases">
        <title>Whole genome sequence of Jiella sp. MQZ13P-4.</title>
        <authorList>
            <person name="Tuo L."/>
        </authorList>
    </citation>
    <scope>NUCLEOTIDE SEQUENCE [LARGE SCALE GENOMIC DNA]</scope>
    <source>
        <strain evidence="2 3">MQZ13P-4</strain>
    </source>
</reference>
<dbReference type="CDD" id="cd07891">
    <property type="entry name" value="CYTH-like_CthTTM-like_1"/>
    <property type="match status" value="1"/>
</dbReference>
<comment type="caution">
    <text evidence="2">The sequence shown here is derived from an EMBL/GenBank/DDBJ whole genome shotgun (WGS) entry which is preliminary data.</text>
</comment>
<dbReference type="PIRSF" id="PIRSF016487">
    <property type="entry name" value="CYTH_UCP016487"/>
    <property type="match status" value="1"/>
</dbReference>
<name>A0ABS3J0J5_9HYPH</name>
<dbReference type="PANTHER" id="PTHR40114:SF1">
    <property type="entry name" value="SLR0698 PROTEIN"/>
    <property type="match status" value="1"/>
</dbReference>
<dbReference type="Proteomes" id="UP000664288">
    <property type="component" value="Unassembled WGS sequence"/>
</dbReference>
<dbReference type="PROSITE" id="PS51707">
    <property type="entry name" value="CYTH"/>
    <property type="match status" value="1"/>
</dbReference>
<evidence type="ECO:0000313" key="3">
    <source>
        <dbReference type="Proteomes" id="UP000664288"/>
    </source>
</evidence>
<dbReference type="InterPro" id="IPR012042">
    <property type="entry name" value="NeuTTM/CthTTM-like"/>
</dbReference>
<dbReference type="EMBL" id="JAFMPY010000005">
    <property type="protein sequence ID" value="MBO0903208.1"/>
    <property type="molecule type" value="Genomic_DNA"/>
</dbReference>
<gene>
    <name evidence="2" type="ORF">J1C47_06105</name>
</gene>